<comment type="pathway">
    <text evidence="3">Cofactor biosynthesis; tetrahydrofolylpolyglutamate biosynthesis.</text>
</comment>
<dbReference type="GO" id="GO:0004326">
    <property type="term" value="F:tetrahydrofolylpolyglutamate synthase activity"/>
    <property type="evidence" value="ECO:0007669"/>
    <property type="project" value="UniProtKB-EC"/>
</dbReference>
<name>A0A5D0TXL0_9ACTN</name>
<keyword evidence="21" id="KW-1185">Reference proteome</keyword>
<evidence type="ECO:0000259" key="18">
    <source>
        <dbReference type="Pfam" id="PF02875"/>
    </source>
</evidence>
<dbReference type="GO" id="GO:0005524">
    <property type="term" value="F:ATP binding"/>
    <property type="evidence" value="ECO:0007669"/>
    <property type="project" value="UniProtKB-KW"/>
</dbReference>
<evidence type="ECO:0000256" key="15">
    <source>
        <dbReference type="ARBA" id="ARBA00030592"/>
    </source>
</evidence>
<comment type="cofactor">
    <cofactor evidence="1">
        <name>Mg(2+)</name>
        <dbReference type="ChEBI" id="CHEBI:18420"/>
    </cofactor>
</comment>
<dbReference type="AlphaFoldDB" id="A0A5D0TXL0"/>
<comment type="caution">
    <text evidence="20">The sequence shown here is derived from an EMBL/GenBank/DDBJ whole genome shotgun (WGS) entry which is preliminary data.</text>
</comment>
<dbReference type="Gene3D" id="3.90.190.20">
    <property type="entry name" value="Mur ligase, C-terminal domain"/>
    <property type="match status" value="1"/>
</dbReference>
<keyword evidence="13" id="KW-0460">Magnesium</keyword>
<dbReference type="PANTHER" id="PTHR11136:SF0">
    <property type="entry name" value="DIHYDROFOLATE SYNTHETASE-RELATED"/>
    <property type="match status" value="1"/>
</dbReference>
<evidence type="ECO:0000256" key="2">
    <source>
        <dbReference type="ARBA" id="ARBA00004799"/>
    </source>
</evidence>
<dbReference type="SUPFAM" id="SSF53623">
    <property type="entry name" value="MurD-like peptide ligases, catalytic domain"/>
    <property type="match status" value="1"/>
</dbReference>
<dbReference type="EC" id="6.3.2.12" evidence="6"/>
<dbReference type="FunFam" id="3.40.1190.10:FF:000004">
    <property type="entry name" value="Dihydrofolate synthase/folylpolyglutamate synthase"/>
    <property type="match status" value="1"/>
</dbReference>
<comment type="pathway">
    <text evidence="2">Cofactor biosynthesis; tetrahydrofolate biosynthesis; 7,8-dihydrofolate from 2-amino-4-hydroxy-6-hydroxymethyl-7,8-dihydropteridine diphosphate and 4-aminobenzoate: step 2/2.</text>
</comment>
<accession>A0A5D0TXL0</accession>
<evidence type="ECO:0000256" key="16">
    <source>
        <dbReference type="ARBA" id="ARBA00047493"/>
    </source>
</evidence>
<sequence>MPPVWGRPGRGRSPSRLVAVSQLSEPSGYRRAIGAIMARGVEWEIDPTLDRVRDLLDVLGEPQRAYPVIHIAGTNGKSSTARLVEALLRERGLRTGLYTSPELTTLRERIAIDGEPISEDGFAAAFEDVLPYVQLVDGKHPVELSFFEVLTAMAYAAFADAPVDVAVVEAGMGGVWDATNVADGAVAVITPIGLDHTRYLGDTLEEIAGEKAGIIKPGSVAVLAQQPVEAAEVLLRRVAETGAAVAREGIEYGVLSRDVAVGGQQLRLQGLHGVYDEIFLPLFGDHQASNAATALAAVEAFASGAPTRGEHNLEAATRIAPGESFLGGEEGQLDPALVRSGFAKSASPGRLEVARTSPTVLLDAAHNPAGMAATVNTVTESFGFTRLAGVLAIASDKDVAGVLDQLEPVVEELVVTRNSSPRSMPPEELAEIAESIFGPERVHVADRLDDAIDRAIGLAEETGEYRGAGVLITGSVVTAGDARTLLRVEEGR</sequence>
<dbReference type="EC" id="6.3.2.17" evidence="7"/>
<reference evidence="20 21" key="1">
    <citation type="submission" date="2019-08" db="EMBL/GenBank/DDBJ databases">
        <title>Actinomadura sp. nov. CYP1-5 isolated from mountain soil.</title>
        <authorList>
            <person name="Songsumanus A."/>
            <person name="Kuncharoen N."/>
            <person name="Kudo T."/>
            <person name="Yuki M."/>
            <person name="Igarashi Y."/>
            <person name="Tanasupawat S."/>
        </authorList>
    </citation>
    <scope>NUCLEOTIDE SEQUENCE [LARGE SCALE GENOMIC DNA]</scope>
    <source>
        <strain evidence="20 21">GKU157</strain>
    </source>
</reference>
<evidence type="ECO:0000256" key="8">
    <source>
        <dbReference type="ARBA" id="ARBA00019357"/>
    </source>
</evidence>
<dbReference type="GO" id="GO:0046872">
    <property type="term" value="F:metal ion binding"/>
    <property type="evidence" value="ECO:0007669"/>
    <property type="project" value="UniProtKB-KW"/>
</dbReference>
<feature type="domain" description="Mur ligase C-terminal" evidence="18">
    <location>
        <begin position="349"/>
        <end position="475"/>
    </location>
</feature>
<keyword evidence="12" id="KW-0067">ATP-binding</keyword>
<comment type="similarity">
    <text evidence="4">Belongs to the folylpolyglutamate synthase family.</text>
</comment>
<keyword evidence="9" id="KW-0436">Ligase</keyword>
<comment type="subunit">
    <text evidence="5">Monomer.</text>
</comment>
<evidence type="ECO:0000256" key="10">
    <source>
        <dbReference type="ARBA" id="ARBA00022723"/>
    </source>
</evidence>
<evidence type="ECO:0000256" key="5">
    <source>
        <dbReference type="ARBA" id="ARBA00011245"/>
    </source>
</evidence>
<dbReference type="SUPFAM" id="SSF53244">
    <property type="entry name" value="MurD-like peptide ligases, peptide-binding domain"/>
    <property type="match status" value="1"/>
</dbReference>
<keyword evidence="14" id="KW-0289">Folate biosynthesis</keyword>
<evidence type="ECO:0000256" key="17">
    <source>
        <dbReference type="ARBA" id="ARBA00049161"/>
    </source>
</evidence>
<evidence type="ECO:0000256" key="13">
    <source>
        <dbReference type="ARBA" id="ARBA00022842"/>
    </source>
</evidence>
<feature type="domain" description="Mur ligase central" evidence="19">
    <location>
        <begin position="71"/>
        <end position="298"/>
    </location>
</feature>
<proteinExistence type="inferred from homology"/>
<evidence type="ECO:0000256" key="11">
    <source>
        <dbReference type="ARBA" id="ARBA00022741"/>
    </source>
</evidence>
<evidence type="ECO:0000256" key="3">
    <source>
        <dbReference type="ARBA" id="ARBA00005150"/>
    </source>
</evidence>
<protein>
    <recommendedName>
        <fullName evidence="8">Dihydrofolate synthase/folylpolyglutamate synthase</fullName>
        <ecNumber evidence="6">6.3.2.12</ecNumber>
        <ecNumber evidence="7">6.3.2.17</ecNumber>
    </recommendedName>
    <alternativeName>
        <fullName evidence="15">Tetrahydrofolylpolyglutamate synthase</fullName>
    </alternativeName>
</protein>
<dbReference type="Pfam" id="PF02875">
    <property type="entry name" value="Mur_ligase_C"/>
    <property type="match status" value="1"/>
</dbReference>
<evidence type="ECO:0000256" key="9">
    <source>
        <dbReference type="ARBA" id="ARBA00022598"/>
    </source>
</evidence>
<evidence type="ECO:0000256" key="4">
    <source>
        <dbReference type="ARBA" id="ARBA00008276"/>
    </source>
</evidence>
<dbReference type="OrthoDB" id="9809356at2"/>
<evidence type="ECO:0000259" key="19">
    <source>
        <dbReference type="Pfam" id="PF08245"/>
    </source>
</evidence>
<dbReference type="EMBL" id="VSFF01000012">
    <property type="protein sequence ID" value="TYC10474.1"/>
    <property type="molecule type" value="Genomic_DNA"/>
</dbReference>
<dbReference type="Pfam" id="PF08245">
    <property type="entry name" value="Mur_ligase_M"/>
    <property type="match status" value="1"/>
</dbReference>
<keyword evidence="11" id="KW-0547">Nucleotide-binding</keyword>
<dbReference type="GO" id="GO:0046656">
    <property type="term" value="P:folic acid biosynthetic process"/>
    <property type="evidence" value="ECO:0007669"/>
    <property type="project" value="UniProtKB-KW"/>
</dbReference>
<dbReference type="GO" id="GO:0005737">
    <property type="term" value="C:cytoplasm"/>
    <property type="evidence" value="ECO:0007669"/>
    <property type="project" value="TreeGrafter"/>
</dbReference>
<evidence type="ECO:0000256" key="7">
    <source>
        <dbReference type="ARBA" id="ARBA00013025"/>
    </source>
</evidence>
<evidence type="ECO:0000256" key="6">
    <source>
        <dbReference type="ARBA" id="ARBA00013023"/>
    </source>
</evidence>
<evidence type="ECO:0000256" key="1">
    <source>
        <dbReference type="ARBA" id="ARBA00001946"/>
    </source>
</evidence>
<evidence type="ECO:0000313" key="21">
    <source>
        <dbReference type="Proteomes" id="UP000322634"/>
    </source>
</evidence>
<dbReference type="InterPro" id="IPR013221">
    <property type="entry name" value="Mur_ligase_cen"/>
</dbReference>
<evidence type="ECO:0000256" key="14">
    <source>
        <dbReference type="ARBA" id="ARBA00022909"/>
    </source>
</evidence>
<dbReference type="GO" id="GO:0008841">
    <property type="term" value="F:dihydrofolate synthase activity"/>
    <property type="evidence" value="ECO:0007669"/>
    <property type="project" value="UniProtKB-EC"/>
</dbReference>
<dbReference type="InterPro" id="IPR001645">
    <property type="entry name" value="Folylpolyglutamate_synth"/>
</dbReference>
<evidence type="ECO:0000313" key="20">
    <source>
        <dbReference type="EMBL" id="TYC10474.1"/>
    </source>
</evidence>
<comment type="catalytic activity">
    <reaction evidence="17">
        <text>7,8-dihydropteroate + L-glutamate + ATP = 7,8-dihydrofolate + ADP + phosphate + H(+)</text>
        <dbReference type="Rhea" id="RHEA:23584"/>
        <dbReference type="ChEBI" id="CHEBI:15378"/>
        <dbReference type="ChEBI" id="CHEBI:17839"/>
        <dbReference type="ChEBI" id="CHEBI:29985"/>
        <dbReference type="ChEBI" id="CHEBI:30616"/>
        <dbReference type="ChEBI" id="CHEBI:43474"/>
        <dbReference type="ChEBI" id="CHEBI:57451"/>
        <dbReference type="ChEBI" id="CHEBI:456216"/>
        <dbReference type="EC" id="6.3.2.12"/>
    </reaction>
</comment>
<dbReference type="InterPro" id="IPR036615">
    <property type="entry name" value="Mur_ligase_C_dom_sf"/>
</dbReference>
<organism evidence="20 21">
    <name type="scientific">Actinomadura syzygii</name>
    <dbReference type="NCBI Taxonomy" id="1427538"/>
    <lineage>
        <taxon>Bacteria</taxon>
        <taxon>Bacillati</taxon>
        <taxon>Actinomycetota</taxon>
        <taxon>Actinomycetes</taxon>
        <taxon>Streptosporangiales</taxon>
        <taxon>Thermomonosporaceae</taxon>
        <taxon>Actinomadura</taxon>
    </lineage>
</organism>
<evidence type="ECO:0000256" key="12">
    <source>
        <dbReference type="ARBA" id="ARBA00022840"/>
    </source>
</evidence>
<dbReference type="InterPro" id="IPR036565">
    <property type="entry name" value="Mur-like_cat_sf"/>
</dbReference>
<dbReference type="PANTHER" id="PTHR11136">
    <property type="entry name" value="FOLYLPOLYGLUTAMATE SYNTHASE-RELATED"/>
    <property type="match status" value="1"/>
</dbReference>
<dbReference type="NCBIfam" id="TIGR01499">
    <property type="entry name" value="folC"/>
    <property type="match status" value="1"/>
</dbReference>
<dbReference type="InterPro" id="IPR004101">
    <property type="entry name" value="Mur_ligase_C"/>
</dbReference>
<gene>
    <name evidence="20" type="ORF">FXF65_31800</name>
</gene>
<dbReference type="Proteomes" id="UP000322634">
    <property type="component" value="Unassembled WGS sequence"/>
</dbReference>
<dbReference type="Gene3D" id="3.40.1190.10">
    <property type="entry name" value="Mur-like, catalytic domain"/>
    <property type="match status" value="1"/>
</dbReference>
<keyword evidence="10" id="KW-0479">Metal-binding</keyword>
<comment type="catalytic activity">
    <reaction evidence="16">
        <text>(6S)-5,6,7,8-tetrahydrofolyl-(gamma-L-Glu)(n) + L-glutamate + ATP = (6S)-5,6,7,8-tetrahydrofolyl-(gamma-L-Glu)(n+1) + ADP + phosphate + H(+)</text>
        <dbReference type="Rhea" id="RHEA:10580"/>
        <dbReference type="Rhea" id="RHEA-COMP:14738"/>
        <dbReference type="Rhea" id="RHEA-COMP:14740"/>
        <dbReference type="ChEBI" id="CHEBI:15378"/>
        <dbReference type="ChEBI" id="CHEBI:29985"/>
        <dbReference type="ChEBI" id="CHEBI:30616"/>
        <dbReference type="ChEBI" id="CHEBI:43474"/>
        <dbReference type="ChEBI" id="CHEBI:141005"/>
        <dbReference type="ChEBI" id="CHEBI:456216"/>
        <dbReference type="EC" id="6.3.2.17"/>
    </reaction>
</comment>